<dbReference type="Pfam" id="PF17177">
    <property type="entry name" value="PPR_long"/>
    <property type="match status" value="1"/>
</dbReference>
<keyword evidence="6" id="KW-1185">Reference proteome</keyword>
<comment type="caution">
    <text evidence="5">The sequence shown here is derived from an EMBL/GenBank/DDBJ whole genome shotgun (WGS) entry which is preliminary data.</text>
</comment>
<dbReference type="PANTHER" id="PTHR13547">
    <property type="match status" value="1"/>
</dbReference>
<evidence type="ECO:0000259" key="4">
    <source>
        <dbReference type="Pfam" id="PF17177"/>
    </source>
</evidence>
<evidence type="ECO:0000256" key="2">
    <source>
        <dbReference type="PROSITE-ProRule" id="PRU00708"/>
    </source>
</evidence>
<gene>
    <name evidence="5" type="ORF">RJ641_015487</name>
</gene>
<keyword evidence="1" id="KW-0677">Repeat</keyword>
<reference evidence="5 6" key="1">
    <citation type="submission" date="2023-12" db="EMBL/GenBank/DDBJ databases">
        <title>A high-quality genome assembly for Dillenia turbinata (Dilleniales).</title>
        <authorList>
            <person name="Chanderbali A."/>
        </authorList>
    </citation>
    <scope>NUCLEOTIDE SEQUENCE [LARGE SCALE GENOMIC DNA]</scope>
    <source>
        <strain evidence="5">LSX21</strain>
        <tissue evidence="5">Leaf</tissue>
    </source>
</reference>
<dbReference type="PANTHER" id="PTHR13547:SF7">
    <property type="entry name" value="RIBONUCLEASE P"/>
    <property type="match status" value="1"/>
</dbReference>
<dbReference type="PROSITE" id="PS51375">
    <property type="entry name" value="PPR"/>
    <property type="match status" value="1"/>
</dbReference>
<name>A0AAN8UMD9_9MAGN</name>
<organism evidence="5 6">
    <name type="scientific">Dillenia turbinata</name>
    <dbReference type="NCBI Taxonomy" id="194707"/>
    <lineage>
        <taxon>Eukaryota</taxon>
        <taxon>Viridiplantae</taxon>
        <taxon>Streptophyta</taxon>
        <taxon>Embryophyta</taxon>
        <taxon>Tracheophyta</taxon>
        <taxon>Spermatophyta</taxon>
        <taxon>Magnoliopsida</taxon>
        <taxon>eudicotyledons</taxon>
        <taxon>Gunneridae</taxon>
        <taxon>Pentapetalae</taxon>
        <taxon>Dilleniales</taxon>
        <taxon>Dilleniaceae</taxon>
        <taxon>Dillenia</taxon>
    </lineage>
</organism>
<feature type="repeat" description="PPR" evidence="2">
    <location>
        <begin position="139"/>
        <end position="173"/>
    </location>
</feature>
<dbReference type="AlphaFoldDB" id="A0AAN8UMD9"/>
<evidence type="ECO:0000256" key="3">
    <source>
        <dbReference type="SAM" id="MobiDB-lite"/>
    </source>
</evidence>
<dbReference type="GO" id="GO:0004526">
    <property type="term" value="F:ribonuclease P activity"/>
    <property type="evidence" value="ECO:0007669"/>
    <property type="project" value="TreeGrafter"/>
</dbReference>
<dbReference type="Proteomes" id="UP001370490">
    <property type="component" value="Unassembled WGS sequence"/>
</dbReference>
<dbReference type="GO" id="GO:0001682">
    <property type="term" value="P:tRNA 5'-leader removal"/>
    <property type="evidence" value="ECO:0007669"/>
    <property type="project" value="TreeGrafter"/>
</dbReference>
<dbReference type="InterPro" id="IPR033443">
    <property type="entry name" value="PROP1-like_PPR_dom"/>
</dbReference>
<dbReference type="Gene3D" id="1.25.40.10">
    <property type="entry name" value="Tetratricopeptide repeat domain"/>
    <property type="match status" value="1"/>
</dbReference>
<feature type="compositionally biased region" description="Basic and acidic residues" evidence="3">
    <location>
        <begin position="39"/>
        <end position="67"/>
    </location>
</feature>
<dbReference type="InterPro" id="IPR002885">
    <property type="entry name" value="PPR_rpt"/>
</dbReference>
<feature type="domain" description="PROP1-like PPR" evidence="4">
    <location>
        <begin position="140"/>
        <end position="180"/>
    </location>
</feature>
<feature type="compositionally biased region" description="Polar residues" evidence="3">
    <location>
        <begin position="90"/>
        <end position="102"/>
    </location>
</feature>
<evidence type="ECO:0000256" key="1">
    <source>
        <dbReference type="ARBA" id="ARBA00022737"/>
    </source>
</evidence>
<evidence type="ECO:0000313" key="6">
    <source>
        <dbReference type="Proteomes" id="UP001370490"/>
    </source>
</evidence>
<feature type="region of interest" description="Disordered" evidence="3">
    <location>
        <begin position="39"/>
        <end position="102"/>
    </location>
</feature>
<sequence>MGKNTLQKGWNGFCCFFNEPRFNEKSGKNVKSAAIKEIMEEKKINKGDKKVVEEMEEKRSKKNKADDPGVSSNDFSEGESEGNEDVGGMVSNNQISDSGENFESNEEATLFHFSDDIEKPGHNVDGGGNLSDAKGKGLLLRSYGPALSAFCNNGNVENAFLVEQHMLENGFHPEEQELEARSTIGWITMDKCGSLQPKKINAVVNGIQQKLPSEKWPLIALRNKRTTGQKMDEPVNKSLIQKWHTLYATPSGSNDEGYEVQMLAIDYARVLYHVLYFLVFTVKD</sequence>
<dbReference type="EMBL" id="JBAMMX010000021">
    <property type="protein sequence ID" value="KAK6919583.1"/>
    <property type="molecule type" value="Genomic_DNA"/>
</dbReference>
<accession>A0AAN8UMD9</accession>
<dbReference type="Gene3D" id="3.40.50.11980">
    <property type="match status" value="1"/>
</dbReference>
<proteinExistence type="predicted"/>
<protein>
    <submittedName>
        <fullName evidence="5">Pentacotripeptide-repeat region of PRORP</fullName>
    </submittedName>
</protein>
<dbReference type="InterPro" id="IPR011990">
    <property type="entry name" value="TPR-like_helical_dom_sf"/>
</dbReference>
<evidence type="ECO:0000313" key="5">
    <source>
        <dbReference type="EMBL" id="KAK6919583.1"/>
    </source>
</evidence>